<dbReference type="Proteomes" id="UP000199103">
    <property type="component" value="Chromosome I"/>
</dbReference>
<dbReference type="AlphaFoldDB" id="A0A1H1XA84"/>
<keyword evidence="3" id="KW-1185">Reference proteome</keyword>
<dbReference type="InterPro" id="IPR029044">
    <property type="entry name" value="Nucleotide-diphossugar_trans"/>
</dbReference>
<gene>
    <name evidence="2" type="ORF">SAMN04489812_3995</name>
</gene>
<evidence type="ECO:0000313" key="3">
    <source>
        <dbReference type="Proteomes" id="UP000199103"/>
    </source>
</evidence>
<dbReference type="OrthoDB" id="2676521at2"/>
<dbReference type="GO" id="GO:0016758">
    <property type="term" value="F:hexosyltransferase activity"/>
    <property type="evidence" value="ECO:0007669"/>
    <property type="project" value="UniProtKB-ARBA"/>
</dbReference>
<dbReference type="RefSeq" id="WP_157683577.1">
    <property type="nucleotide sequence ID" value="NZ_LT629772.1"/>
</dbReference>
<keyword evidence="2" id="KW-0808">Transferase</keyword>
<dbReference type="STRING" id="630515.SAMN04489812_3995"/>
<organism evidence="2 3">
    <name type="scientific">Microlunatus soli</name>
    <dbReference type="NCBI Taxonomy" id="630515"/>
    <lineage>
        <taxon>Bacteria</taxon>
        <taxon>Bacillati</taxon>
        <taxon>Actinomycetota</taxon>
        <taxon>Actinomycetes</taxon>
        <taxon>Propionibacteriales</taxon>
        <taxon>Propionibacteriaceae</taxon>
        <taxon>Microlunatus</taxon>
    </lineage>
</organism>
<dbReference type="Gene3D" id="3.90.550.10">
    <property type="entry name" value="Spore Coat Polysaccharide Biosynthesis Protein SpsA, Chain A"/>
    <property type="match status" value="1"/>
</dbReference>
<reference evidence="2 3" key="1">
    <citation type="submission" date="2016-10" db="EMBL/GenBank/DDBJ databases">
        <authorList>
            <person name="de Groot N.N."/>
        </authorList>
    </citation>
    <scope>NUCLEOTIDE SEQUENCE [LARGE SCALE GENOMIC DNA]</scope>
    <source>
        <strain evidence="2 3">DSM 21800</strain>
    </source>
</reference>
<sequence length="369" mass="41337">MNEPSVGVSVIISTYNSSELLAGALLALRAQTLPPEQLEVIVVDDGSTDDTWSDLEILAESWPQLWIFRQPNSGTPSVGRNVGLRRATGRFVFFHDADDWMPPYALQELVDRADTLDADVVVGRTRSIGIGHRHSRLREAADADLITDGVWRSLSAQKLFRRTLLQRLGLEFCEDMVQGEDQIFAATALLAARRVSTLTEKTYYVRRRDRGDGGNLSRRPQSLANKVLTCSRLTRQIEASVPVDQQPAYFRRVLLRTLAPALDGPFMNAGPEQQAAALTELQATVLPHLTDRLLATVSDARRLRLLIAATGTAEDLRHLNRRLRDGTENRIVEQVSAHRTRKLRRYTDRLRHLLPLSGARRTPGGRAER</sequence>
<evidence type="ECO:0000259" key="1">
    <source>
        <dbReference type="Pfam" id="PF00535"/>
    </source>
</evidence>
<feature type="domain" description="Glycosyltransferase 2-like" evidence="1">
    <location>
        <begin position="9"/>
        <end position="151"/>
    </location>
</feature>
<dbReference type="PANTHER" id="PTHR22916">
    <property type="entry name" value="GLYCOSYLTRANSFERASE"/>
    <property type="match status" value="1"/>
</dbReference>
<name>A0A1H1XA84_9ACTN</name>
<dbReference type="CDD" id="cd00761">
    <property type="entry name" value="Glyco_tranf_GTA_type"/>
    <property type="match status" value="1"/>
</dbReference>
<dbReference type="Pfam" id="PF00535">
    <property type="entry name" value="Glycos_transf_2"/>
    <property type="match status" value="1"/>
</dbReference>
<protein>
    <submittedName>
        <fullName evidence="2">Glycosyl transferase family 2</fullName>
    </submittedName>
</protein>
<dbReference type="InterPro" id="IPR001173">
    <property type="entry name" value="Glyco_trans_2-like"/>
</dbReference>
<dbReference type="PANTHER" id="PTHR22916:SF3">
    <property type="entry name" value="UDP-GLCNAC:BETAGAL BETA-1,3-N-ACETYLGLUCOSAMINYLTRANSFERASE-LIKE PROTEIN 1"/>
    <property type="match status" value="1"/>
</dbReference>
<proteinExistence type="predicted"/>
<dbReference type="SUPFAM" id="SSF53448">
    <property type="entry name" value="Nucleotide-diphospho-sugar transferases"/>
    <property type="match status" value="1"/>
</dbReference>
<accession>A0A1H1XA84</accession>
<evidence type="ECO:0000313" key="2">
    <source>
        <dbReference type="EMBL" id="SDT06217.1"/>
    </source>
</evidence>
<dbReference type="EMBL" id="LT629772">
    <property type="protein sequence ID" value="SDT06217.1"/>
    <property type="molecule type" value="Genomic_DNA"/>
</dbReference>